<dbReference type="GO" id="GO:0003723">
    <property type="term" value="F:RNA binding"/>
    <property type="evidence" value="ECO:0007669"/>
    <property type="project" value="UniProtKB-KW"/>
</dbReference>
<dbReference type="AlphaFoldDB" id="A0A7X2ZCU7"/>
<dbReference type="CDD" id="cd00165">
    <property type="entry name" value="S4"/>
    <property type="match status" value="1"/>
</dbReference>
<reference evidence="3 4" key="1">
    <citation type="submission" date="2019-11" db="EMBL/GenBank/DDBJ databases">
        <title>Draft genome sequences of five Paenibacillus species of dairy origin.</title>
        <authorList>
            <person name="Olajide A.M."/>
            <person name="Chen S."/>
            <person name="Lapointe G."/>
        </authorList>
    </citation>
    <scope>NUCLEOTIDE SEQUENCE [LARGE SCALE GENOMIC DNA]</scope>
    <source>
        <strain evidence="3 4">2CS3</strain>
    </source>
</reference>
<dbReference type="Proteomes" id="UP000450917">
    <property type="component" value="Unassembled WGS sequence"/>
</dbReference>
<dbReference type="PROSITE" id="PS50889">
    <property type="entry name" value="S4"/>
    <property type="match status" value="1"/>
</dbReference>
<protein>
    <submittedName>
        <fullName evidence="3">RNA-binding protein</fullName>
    </submittedName>
</protein>
<feature type="domain" description="RNA-binding S4" evidence="2">
    <location>
        <begin position="184"/>
        <end position="241"/>
    </location>
</feature>
<keyword evidence="1" id="KW-0694">RNA-binding</keyword>
<evidence type="ECO:0000259" key="2">
    <source>
        <dbReference type="SMART" id="SM00363"/>
    </source>
</evidence>
<dbReference type="InterPro" id="IPR012677">
    <property type="entry name" value="Nucleotide-bd_a/b_plait_sf"/>
</dbReference>
<dbReference type="SMART" id="SM00363">
    <property type="entry name" value="S4"/>
    <property type="match status" value="1"/>
</dbReference>
<name>A0A7X2ZCU7_9BACL</name>
<evidence type="ECO:0000313" key="4">
    <source>
        <dbReference type="Proteomes" id="UP000450917"/>
    </source>
</evidence>
<dbReference type="Gene3D" id="3.10.290.10">
    <property type="entry name" value="RNA-binding S4 domain"/>
    <property type="match status" value="1"/>
</dbReference>
<dbReference type="Gene3D" id="3.30.1370.160">
    <property type="match status" value="1"/>
</dbReference>
<dbReference type="InterPro" id="IPR002942">
    <property type="entry name" value="S4_RNA-bd"/>
</dbReference>
<evidence type="ECO:0000313" key="3">
    <source>
        <dbReference type="EMBL" id="MUG72614.1"/>
    </source>
</evidence>
<dbReference type="PANTHER" id="PTHR13633">
    <property type="entry name" value="MITOCHONDRIAL TRANSCRIPTION RESCUE FACTOR 1"/>
    <property type="match status" value="1"/>
</dbReference>
<dbReference type="InterPro" id="IPR040591">
    <property type="entry name" value="RqcP2_RBD"/>
</dbReference>
<dbReference type="RefSeq" id="WP_155615256.1">
    <property type="nucleotide sequence ID" value="NZ_JBDLZV010000001.1"/>
</dbReference>
<dbReference type="InterPro" id="IPR036986">
    <property type="entry name" value="S4_RNA-bd_sf"/>
</dbReference>
<dbReference type="Gene3D" id="3.30.70.330">
    <property type="match status" value="1"/>
</dbReference>
<comment type="caution">
    <text evidence="3">The sequence shown here is derived from an EMBL/GenBank/DDBJ whole genome shotgun (WGS) entry which is preliminary data.</text>
</comment>
<dbReference type="Pfam" id="PF17774">
    <property type="entry name" value="YlmH_RBD"/>
    <property type="match status" value="1"/>
</dbReference>
<proteinExistence type="predicted"/>
<organism evidence="3 4">
    <name type="scientific">Paenibacillus validus</name>
    <dbReference type="NCBI Taxonomy" id="44253"/>
    <lineage>
        <taxon>Bacteria</taxon>
        <taxon>Bacillati</taxon>
        <taxon>Bacillota</taxon>
        <taxon>Bacilli</taxon>
        <taxon>Bacillales</taxon>
        <taxon>Paenibacillaceae</taxon>
        <taxon>Paenibacillus</taxon>
    </lineage>
</organism>
<accession>A0A7X2ZCU7</accession>
<keyword evidence="4" id="KW-1185">Reference proteome</keyword>
<gene>
    <name evidence="3" type="ORF">GNP93_18245</name>
</gene>
<dbReference type="EMBL" id="WNZX01000016">
    <property type="protein sequence ID" value="MUG72614.1"/>
    <property type="molecule type" value="Genomic_DNA"/>
</dbReference>
<evidence type="ECO:0000256" key="1">
    <source>
        <dbReference type="PROSITE-ProRule" id="PRU00182"/>
    </source>
</evidence>
<sequence length="260" mass="29333">MTQDNIYAHFHPDEHRFVDQAAEWVARAEQHEVKRTDFLDPRQAFILTSLVNRSADVQVRFEGGHPNAERKRAIVAPDYRVLDDEEMGIRLIEVSSTDDSLGDLDHGDYMGAILGLGIKRDKVGDIYVLPTGCHFLAAAEIADYIVLHLNQVHRVHVHTGTLPLDKLQATETKLDEMNLTVASLRLDGIVSDVYRLSRAKVLVPIKAGRCKVNWKQEEDPSKPLKQGDVVSLKGFGRFKVLEVEGLTKKGRYRIRIGKYA</sequence>
<dbReference type="PANTHER" id="PTHR13633:SF3">
    <property type="entry name" value="MITOCHONDRIAL TRANSCRIPTION RESCUE FACTOR 1"/>
    <property type="match status" value="1"/>
</dbReference>
<dbReference type="SUPFAM" id="SSF55174">
    <property type="entry name" value="Alpha-L RNA-binding motif"/>
    <property type="match status" value="1"/>
</dbReference>